<keyword evidence="2" id="KW-1133">Transmembrane helix</keyword>
<dbReference type="Proteomes" id="UP000492821">
    <property type="component" value="Unassembled WGS sequence"/>
</dbReference>
<feature type="region of interest" description="Disordered" evidence="1">
    <location>
        <begin position="140"/>
        <end position="178"/>
    </location>
</feature>
<reference evidence="4" key="2">
    <citation type="submission" date="2020-10" db="UniProtKB">
        <authorList>
            <consortium name="WormBaseParasite"/>
        </authorList>
    </citation>
    <scope>IDENTIFICATION</scope>
</reference>
<feature type="transmembrane region" description="Helical" evidence="2">
    <location>
        <begin position="75"/>
        <end position="101"/>
    </location>
</feature>
<reference evidence="3" key="1">
    <citation type="journal article" date="2013" name="Genetics">
        <title>The draft genome and transcriptome of Panagrellus redivivus are shaped by the harsh demands of a free-living lifestyle.</title>
        <authorList>
            <person name="Srinivasan J."/>
            <person name="Dillman A.R."/>
            <person name="Macchietto M.G."/>
            <person name="Heikkinen L."/>
            <person name="Lakso M."/>
            <person name="Fracchia K.M."/>
            <person name="Antoshechkin I."/>
            <person name="Mortazavi A."/>
            <person name="Wong G."/>
            <person name="Sternberg P.W."/>
        </authorList>
    </citation>
    <scope>NUCLEOTIDE SEQUENCE [LARGE SCALE GENOMIC DNA]</scope>
    <source>
        <strain evidence="3">MT8872</strain>
    </source>
</reference>
<evidence type="ECO:0000256" key="1">
    <source>
        <dbReference type="SAM" id="MobiDB-lite"/>
    </source>
</evidence>
<name>A0A7E4W6P0_PANRE</name>
<keyword evidence="3" id="KW-1185">Reference proteome</keyword>
<organism evidence="3 4">
    <name type="scientific">Panagrellus redivivus</name>
    <name type="common">Microworm</name>
    <dbReference type="NCBI Taxonomy" id="6233"/>
    <lineage>
        <taxon>Eukaryota</taxon>
        <taxon>Metazoa</taxon>
        <taxon>Ecdysozoa</taxon>
        <taxon>Nematoda</taxon>
        <taxon>Chromadorea</taxon>
        <taxon>Rhabditida</taxon>
        <taxon>Tylenchina</taxon>
        <taxon>Panagrolaimomorpha</taxon>
        <taxon>Panagrolaimoidea</taxon>
        <taxon>Panagrolaimidae</taxon>
        <taxon>Panagrellus</taxon>
    </lineage>
</organism>
<protein>
    <submittedName>
        <fullName evidence="4">Integral membrane protein</fullName>
    </submittedName>
</protein>
<sequence length="178" mass="19464">MGNPDFGLSGPAFPYEAPIVGNQSDMANMWDNEDIGAVLLSADVEGESDNITSAMRCVELPYHYRLKKTSLLKSYAFRLPLVLLLIEILIIIVLRSVIAVITYRRRLVKIFVATATPILNEHYYDNPPVYPTTVSTMQPPGASVVKTTQATHQSTDLKSAEPRSAAQPSSNGGKDNPS</sequence>
<keyword evidence="2" id="KW-0472">Membrane</keyword>
<feature type="compositionally biased region" description="Polar residues" evidence="1">
    <location>
        <begin position="145"/>
        <end position="157"/>
    </location>
</feature>
<evidence type="ECO:0000313" key="3">
    <source>
        <dbReference type="Proteomes" id="UP000492821"/>
    </source>
</evidence>
<proteinExistence type="predicted"/>
<keyword evidence="2" id="KW-0812">Transmembrane</keyword>
<feature type="compositionally biased region" description="Polar residues" evidence="1">
    <location>
        <begin position="166"/>
        <end position="178"/>
    </location>
</feature>
<accession>A0A7E4W6P0</accession>
<dbReference type="AlphaFoldDB" id="A0A7E4W6P0"/>
<evidence type="ECO:0000313" key="4">
    <source>
        <dbReference type="WBParaSite" id="Pan_g7562.t1"/>
    </source>
</evidence>
<dbReference type="WBParaSite" id="Pan_g7562.t1">
    <property type="protein sequence ID" value="Pan_g7562.t1"/>
    <property type="gene ID" value="Pan_g7562"/>
</dbReference>
<evidence type="ECO:0000256" key="2">
    <source>
        <dbReference type="SAM" id="Phobius"/>
    </source>
</evidence>